<sequence>MNKLLFLVLIACKMQAQDTIVVPKVDVYKRNIVEVSYGTPLGALADKYQSSINTGFYMRTKVARRQFIDFGAELGAVIKGRAVEYNVNNQKILLEGSKTTFLLGLRYTRFWYQSPNGNFHIETNSGIGWKYLHYSKPEGEPYDSMDFSPALHTIALSQGIKLMFHGFGVHCSYHYSPYGLFNGSAERDFGASSVNVGVSGSWNF</sequence>
<proteinExistence type="predicted"/>
<dbReference type="OrthoDB" id="1340936at2"/>
<protein>
    <recommendedName>
        <fullName evidence="3">Outer membrane protein beta-barrel domain-containing protein</fullName>
    </recommendedName>
</protein>
<accession>A0A2S1SE18</accession>
<gene>
    <name evidence="1" type="ORF">HYN49_01285</name>
</gene>
<name>A0A2S1SE18_9FLAO</name>
<evidence type="ECO:0000313" key="1">
    <source>
        <dbReference type="EMBL" id="AWI24631.1"/>
    </source>
</evidence>
<evidence type="ECO:0000313" key="2">
    <source>
        <dbReference type="Proteomes" id="UP000244937"/>
    </source>
</evidence>
<dbReference type="Proteomes" id="UP000244937">
    <property type="component" value="Chromosome"/>
</dbReference>
<evidence type="ECO:0008006" key="3">
    <source>
        <dbReference type="Google" id="ProtNLM"/>
    </source>
</evidence>
<dbReference type="KEGG" id="fpal:HYN49_01285"/>
<dbReference type="RefSeq" id="WP_108902430.1">
    <property type="nucleotide sequence ID" value="NZ_CP029187.1"/>
</dbReference>
<dbReference type="AlphaFoldDB" id="A0A2S1SE18"/>
<reference evidence="1 2" key="1">
    <citation type="submission" date="2018-05" db="EMBL/GenBank/DDBJ databases">
        <title>Genome sequencing of Flavobacterium sp. HYN0049.</title>
        <authorList>
            <person name="Yi H."/>
            <person name="Baek C."/>
        </authorList>
    </citation>
    <scope>NUCLEOTIDE SEQUENCE [LARGE SCALE GENOMIC DNA]</scope>
    <source>
        <strain evidence="1 2">HYN0049</strain>
    </source>
</reference>
<keyword evidence="2" id="KW-1185">Reference proteome</keyword>
<organism evidence="1 2">
    <name type="scientific">Flavobacterium pallidum</name>
    <dbReference type="NCBI Taxonomy" id="2172098"/>
    <lineage>
        <taxon>Bacteria</taxon>
        <taxon>Pseudomonadati</taxon>
        <taxon>Bacteroidota</taxon>
        <taxon>Flavobacteriia</taxon>
        <taxon>Flavobacteriales</taxon>
        <taxon>Flavobacteriaceae</taxon>
        <taxon>Flavobacterium</taxon>
    </lineage>
</organism>
<dbReference type="EMBL" id="CP029187">
    <property type="protein sequence ID" value="AWI24631.1"/>
    <property type="molecule type" value="Genomic_DNA"/>
</dbReference>